<organism evidence="1 2">
    <name type="scientific">Tilletia walkeri</name>
    <dbReference type="NCBI Taxonomy" id="117179"/>
    <lineage>
        <taxon>Eukaryota</taxon>
        <taxon>Fungi</taxon>
        <taxon>Dikarya</taxon>
        <taxon>Basidiomycota</taxon>
        <taxon>Ustilaginomycotina</taxon>
        <taxon>Exobasidiomycetes</taxon>
        <taxon>Tilletiales</taxon>
        <taxon>Tilletiaceae</taxon>
        <taxon>Tilletia</taxon>
    </lineage>
</organism>
<evidence type="ECO:0000313" key="1">
    <source>
        <dbReference type="EMBL" id="KAE8270033.1"/>
    </source>
</evidence>
<dbReference type="AlphaFoldDB" id="A0A8X7T780"/>
<accession>A0A8X7T780</accession>
<reference evidence="1" key="1">
    <citation type="submission" date="2016-04" db="EMBL/GenBank/DDBJ databases">
        <authorList>
            <person name="Nguyen H.D."/>
            <person name="Samba Siva P."/>
            <person name="Cullis J."/>
            <person name="Levesque C.A."/>
            <person name="Hambleton S."/>
        </authorList>
    </citation>
    <scope>NUCLEOTIDE SEQUENCE</scope>
    <source>
        <strain evidence="1">DAOMC 236422</strain>
    </source>
</reference>
<sequence length="259" mass="29787">MSDDDRYTIFPLVELSQAQRVRLDEEIQDARENDENLNYVEYTLQQFYPGYAGKDLKGLVDLSLTQPDDEESGGKKLAEFFSKGYCHFLFIDERSAQALTDDAEEGFSVFASEYHHNSLKSYLGEYVFEFLDDDDEDYVYLQEHPPAESSDARLRLKSTVERLAKQRVERCYGVDWADYVTFRWNVDDVDAILTRKEGKDAEVLEEIKYIRMTAVRSDMISAGGTLMASSVKDPLDMFAYAASRATKDRRGIATEEIQE</sequence>
<dbReference type="Proteomes" id="UP000078113">
    <property type="component" value="Unassembled WGS sequence"/>
</dbReference>
<proteinExistence type="predicted"/>
<name>A0A8X7T780_9BASI</name>
<dbReference type="EMBL" id="LWDG02000067">
    <property type="protein sequence ID" value="KAE8270033.1"/>
    <property type="molecule type" value="Genomic_DNA"/>
</dbReference>
<evidence type="ECO:0000313" key="2">
    <source>
        <dbReference type="Proteomes" id="UP000078113"/>
    </source>
</evidence>
<comment type="caution">
    <text evidence="1">The sequence shown here is derived from an EMBL/GenBank/DDBJ whole genome shotgun (WGS) entry which is preliminary data.</text>
</comment>
<gene>
    <name evidence="1" type="ORF">A4X09_0g2324</name>
</gene>
<protein>
    <submittedName>
        <fullName evidence="1">Uncharacterized protein</fullName>
    </submittedName>
</protein>
<keyword evidence="2" id="KW-1185">Reference proteome</keyword>
<reference evidence="1" key="2">
    <citation type="journal article" date="2019" name="IMA Fungus">
        <title>Genome sequencing and comparison of five Tilletia species to identify candidate genes for the detection of regulated species infecting wheat.</title>
        <authorList>
            <person name="Nguyen H.D.T."/>
            <person name="Sultana T."/>
            <person name="Kesanakurti P."/>
            <person name="Hambleton S."/>
        </authorList>
    </citation>
    <scope>NUCLEOTIDE SEQUENCE</scope>
    <source>
        <strain evidence="1">DAOMC 236422</strain>
    </source>
</reference>